<dbReference type="InterPro" id="IPR032689">
    <property type="entry name" value="TraG-D_C"/>
</dbReference>
<dbReference type="RefSeq" id="WP_310519289.1">
    <property type="nucleotide sequence ID" value="NZ_BAABBS010000001.1"/>
</dbReference>
<feature type="transmembrane region" description="Helical" evidence="6">
    <location>
        <begin position="84"/>
        <end position="104"/>
    </location>
</feature>
<keyword evidence="5 6" id="KW-0472">Membrane</keyword>
<name>A0ABU1FFL4_9MICO</name>
<evidence type="ECO:0000256" key="1">
    <source>
        <dbReference type="ARBA" id="ARBA00004651"/>
    </source>
</evidence>
<feature type="transmembrane region" description="Helical" evidence="6">
    <location>
        <begin position="21"/>
        <end position="49"/>
    </location>
</feature>
<evidence type="ECO:0000313" key="9">
    <source>
        <dbReference type="Proteomes" id="UP001260072"/>
    </source>
</evidence>
<comment type="caution">
    <text evidence="8">The sequence shown here is derived from an EMBL/GenBank/DDBJ whole genome shotgun (WGS) entry which is preliminary data.</text>
</comment>
<gene>
    <name evidence="8" type="ORF">RH861_00595</name>
</gene>
<organism evidence="8 9">
    <name type="scientific">Agromyces indicus</name>
    <dbReference type="NCBI Taxonomy" id="758919"/>
    <lineage>
        <taxon>Bacteria</taxon>
        <taxon>Bacillati</taxon>
        <taxon>Actinomycetota</taxon>
        <taxon>Actinomycetes</taxon>
        <taxon>Micrococcales</taxon>
        <taxon>Microbacteriaceae</taxon>
        <taxon>Agromyces</taxon>
    </lineage>
</organism>
<keyword evidence="9" id="KW-1185">Reference proteome</keyword>
<dbReference type="SUPFAM" id="SSF52540">
    <property type="entry name" value="P-loop containing nucleoside triphosphate hydrolases"/>
    <property type="match status" value="1"/>
</dbReference>
<evidence type="ECO:0000256" key="2">
    <source>
        <dbReference type="ARBA" id="ARBA00022475"/>
    </source>
</evidence>
<evidence type="ECO:0000256" key="6">
    <source>
        <dbReference type="SAM" id="Phobius"/>
    </source>
</evidence>
<dbReference type="Gene3D" id="3.40.50.300">
    <property type="entry name" value="P-loop containing nucleotide triphosphate hydrolases"/>
    <property type="match status" value="1"/>
</dbReference>
<dbReference type="InterPro" id="IPR027417">
    <property type="entry name" value="P-loop_NTPase"/>
</dbReference>
<proteinExistence type="predicted"/>
<evidence type="ECO:0000256" key="4">
    <source>
        <dbReference type="ARBA" id="ARBA00022989"/>
    </source>
</evidence>
<protein>
    <submittedName>
        <fullName evidence="8">Type IV secretory system conjugative DNA transfer family protein</fullName>
    </submittedName>
</protein>
<feature type="domain" description="TraD/TraG TraM recognition site" evidence="7">
    <location>
        <begin position="433"/>
        <end position="549"/>
    </location>
</feature>
<dbReference type="Proteomes" id="UP001260072">
    <property type="component" value="Unassembled WGS sequence"/>
</dbReference>
<comment type="subcellular location">
    <subcellularLocation>
        <location evidence="1">Cell membrane</location>
        <topology evidence="1">Multi-pass membrane protein</topology>
    </subcellularLocation>
</comment>
<evidence type="ECO:0000313" key="8">
    <source>
        <dbReference type="EMBL" id="MDR5690556.1"/>
    </source>
</evidence>
<dbReference type="PANTHER" id="PTHR37937:SF1">
    <property type="entry name" value="CONJUGATIVE TRANSFER: DNA TRANSPORT"/>
    <property type="match status" value="1"/>
</dbReference>
<evidence type="ECO:0000256" key="5">
    <source>
        <dbReference type="ARBA" id="ARBA00023136"/>
    </source>
</evidence>
<keyword evidence="4 6" id="KW-1133">Transmembrane helix</keyword>
<dbReference type="InterPro" id="IPR051539">
    <property type="entry name" value="T4SS-coupling_protein"/>
</dbReference>
<evidence type="ECO:0000259" key="7">
    <source>
        <dbReference type="Pfam" id="PF12696"/>
    </source>
</evidence>
<dbReference type="CDD" id="cd01127">
    <property type="entry name" value="TrwB_TraG_TraD_VirD4"/>
    <property type="match status" value="1"/>
</dbReference>
<dbReference type="EMBL" id="JAVKGS010000001">
    <property type="protein sequence ID" value="MDR5690556.1"/>
    <property type="molecule type" value="Genomic_DNA"/>
</dbReference>
<keyword evidence="2" id="KW-1003">Cell membrane</keyword>
<keyword evidence="3 6" id="KW-0812">Transmembrane</keyword>
<evidence type="ECO:0000256" key="3">
    <source>
        <dbReference type="ARBA" id="ARBA00022692"/>
    </source>
</evidence>
<sequence>MRRPWDQLGDREELPMRSPNSLRASIALATVVIAAALAAIQGGVVFALATLTSTVSPRLTVWELLGLYAQPDPTSVTTQPVPALVHWTLVIAIVAGILVCTTYWNSRRRGSAKTESLRKGTARRAELAKHAGADQLVARARTLRPSVNVKAARPEDVGYCIGRSQRLPIWMSVEDSAILVGPSRSGKGFNFIVPMLTKAMGAVVTTSTRADNLLLTIEHRKRTGGPVFVFDPSGVAAGAGNQLRWSPLEGAEDLDVAMRRLASLIPGDRFEGIQNAGYWEATSKKIILALFHAAALDGRTIEDFWRWMSDANLAKTEALEILNSSPDADRATARSLNAVLTGSPEQRGNDWAAAYADVAYMASPKVRTSMIPDEDDAAFDPFDFIMSRGTLYLIGDAASAAAFEPLIVALVEEISAVAQGIAGASPGARLDPPVQFILDEAANFKIPTLPKLISYSGGSGLTVIVVLQSISQAEMTWGREGARAMWGAASLKIVLPGGSDPSDLKDLETLVGEVELERRSYSTSESGVSHQYAREEKRVLRASEIRTLPFGTSLVFFRQLKPAIVKLSPWIKLPIAEQLERDREFVAARLKAASPYAARLDAWSKSQA</sequence>
<dbReference type="PANTHER" id="PTHR37937">
    <property type="entry name" value="CONJUGATIVE TRANSFER: DNA TRANSPORT"/>
    <property type="match status" value="1"/>
</dbReference>
<dbReference type="Pfam" id="PF12696">
    <property type="entry name" value="TraG-D_C"/>
    <property type="match status" value="1"/>
</dbReference>
<accession>A0ABU1FFL4</accession>
<reference evidence="9" key="1">
    <citation type="submission" date="2023-07" db="EMBL/GenBank/DDBJ databases">
        <title>Description of three actinobacteria isolated from air of manufacturing shop in a pharmaceutical factory.</title>
        <authorList>
            <person name="Zhang D.-F."/>
        </authorList>
    </citation>
    <scope>NUCLEOTIDE SEQUENCE [LARGE SCALE GENOMIC DNA]</scope>
    <source>
        <strain evidence="9">CCTCC AB 2011122</strain>
    </source>
</reference>